<dbReference type="Proteomes" id="UP000320876">
    <property type="component" value="Unassembled WGS sequence"/>
</dbReference>
<protein>
    <submittedName>
        <fullName evidence="3">PadR family transcriptional regulator</fullName>
    </submittedName>
</protein>
<keyword evidence="4" id="KW-1185">Reference proteome</keyword>
<dbReference type="SUPFAM" id="SSF46785">
    <property type="entry name" value="Winged helix' DNA-binding domain"/>
    <property type="match status" value="1"/>
</dbReference>
<evidence type="ECO:0000313" key="3">
    <source>
        <dbReference type="EMBL" id="TQJ00648.1"/>
    </source>
</evidence>
<dbReference type="Pfam" id="PF03551">
    <property type="entry name" value="PadR"/>
    <property type="match status" value="1"/>
</dbReference>
<dbReference type="InterPro" id="IPR018309">
    <property type="entry name" value="Tscrpt_reg_PadR_C"/>
</dbReference>
<dbReference type="InterPro" id="IPR036390">
    <property type="entry name" value="WH_DNA-bd_sf"/>
</dbReference>
<dbReference type="InterPro" id="IPR036388">
    <property type="entry name" value="WH-like_DNA-bd_sf"/>
</dbReference>
<dbReference type="Gene3D" id="6.10.140.190">
    <property type="match status" value="1"/>
</dbReference>
<sequence>MSLKHAILGLLDLKPMTGYDLKKTFDNTARHFWAADRSQIYRTLGNLHADGLLDEHVIPQRSRPDRHEYRLTAAGSAELDTWLRSPAPTELPREAFLARIYFAGRAEDPRLVRTLVDERRALVRTRLDELRALEAPAATQPERLRAMTLRNGILHLETELGWLDELEETL</sequence>
<reference evidence="3 4" key="1">
    <citation type="submission" date="2019-06" db="EMBL/GenBank/DDBJ databases">
        <title>Sequencing the genomes of 1000 actinobacteria strains.</title>
        <authorList>
            <person name="Klenk H.-P."/>
        </authorList>
    </citation>
    <scope>NUCLEOTIDE SEQUENCE [LARGE SCALE GENOMIC DNA]</scope>
    <source>
        <strain evidence="3 4">DSM 45679</strain>
    </source>
</reference>
<accession>A0A542DC48</accession>
<dbReference type="PANTHER" id="PTHR43252">
    <property type="entry name" value="TRANSCRIPTIONAL REGULATOR YQJI"/>
    <property type="match status" value="1"/>
</dbReference>
<dbReference type="RefSeq" id="WP_141995552.1">
    <property type="nucleotide sequence ID" value="NZ_VFML01000001.1"/>
</dbReference>
<dbReference type="Pfam" id="PF10400">
    <property type="entry name" value="Vir_act_alpha_C"/>
    <property type="match status" value="1"/>
</dbReference>
<organism evidence="3 4">
    <name type="scientific">Amycolatopsis cihanbeyliensis</name>
    <dbReference type="NCBI Taxonomy" id="1128664"/>
    <lineage>
        <taxon>Bacteria</taxon>
        <taxon>Bacillati</taxon>
        <taxon>Actinomycetota</taxon>
        <taxon>Actinomycetes</taxon>
        <taxon>Pseudonocardiales</taxon>
        <taxon>Pseudonocardiaceae</taxon>
        <taxon>Amycolatopsis</taxon>
    </lineage>
</organism>
<dbReference type="EMBL" id="VFML01000001">
    <property type="protein sequence ID" value="TQJ00648.1"/>
    <property type="molecule type" value="Genomic_DNA"/>
</dbReference>
<feature type="domain" description="Transcription regulator PadR N-terminal" evidence="1">
    <location>
        <begin position="7"/>
        <end position="80"/>
    </location>
</feature>
<name>A0A542DC48_AMYCI</name>
<feature type="domain" description="Transcription regulator PadR C-terminal" evidence="2">
    <location>
        <begin position="93"/>
        <end position="170"/>
    </location>
</feature>
<evidence type="ECO:0000259" key="1">
    <source>
        <dbReference type="Pfam" id="PF03551"/>
    </source>
</evidence>
<dbReference type="PANTHER" id="PTHR43252:SF2">
    <property type="entry name" value="TRANSCRIPTION REGULATOR, PADR-LIKE FAMILY"/>
    <property type="match status" value="1"/>
</dbReference>
<comment type="caution">
    <text evidence="3">The sequence shown here is derived from an EMBL/GenBank/DDBJ whole genome shotgun (WGS) entry which is preliminary data.</text>
</comment>
<dbReference type="OrthoDB" id="3186544at2"/>
<evidence type="ECO:0000259" key="2">
    <source>
        <dbReference type="Pfam" id="PF10400"/>
    </source>
</evidence>
<dbReference type="Gene3D" id="1.10.10.10">
    <property type="entry name" value="Winged helix-like DNA-binding domain superfamily/Winged helix DNA-binding domain"/>
    <property type="match status" value="1"/>
</dbReference>
<proteinExistence type="predicted"/>
<dbReference type="InterPro" id="IPR005149">
    <property type="entry name" value="Tscrpt_reg_PadR_N"/>
</dbReference>
<gene>
    <name evidence="3" type="ORF">FB471_0286</name>
</gene>
<dbReference type="AlphaFoldDB" id="A0A542DC48"/>
<evidence type="ECO:0000313" key="4">
    <source>
        <dbReference type="Proteomes" id="UP000320876"/>
    </source>
</evidence>